<dbReference type="SMART" id="SM00710">
    <property type="entry name" value="PbH1"/>
    <property type="match status" value="7"/>
</dbReference>
<sequence>MSRPFNRWRFALIGALGLLASSLSAQAEEFCVSSASELFSALITAAYNDTDDRILLVQGTYTGNFLYSSRTAYDLEILGGYDSGCATRTQDPASTVLDGDDTGTVLILIARELAASFNIDGITLQNGARSVGDGHGGGLRVETAGSVSLGHSVIAKNTASENGGGVYILSSQITLDSSVFTENTAKIGGGGLLYASRVNLTGNRFANNTISYRNGGGVYISGAPSILGKTVTLDGNEFLENLSPTVGGGAYFTGFDTANLTENSFTDNTGSGTYLDSIGTAILTGNSFTNNRTLSGSYDDGGGAYVKATNATLTQNSFTGNISVGAGGGLYLYEYPKETLIKYRLLFVNTESALFHKHFVFSGYVMSVSRSIQWPVRPISATCRSSYH</sequence>
<evidence type="ECO:0000313" key="3">
    <source>
        <dbReference type="EMBL" id="MTW22408.1"/>
    </source>
</evidence>
<dbReference type="Proteomes" id="UP000434044">
    <property type="component" value="Unassembled WGS sequence"/>
</dbReference>
<dbReference type="EMBL" id="WNKT01000039">
    <property type="protein sequence ID" value="MTW22408.1"/>
    <property type="molecule type" value="Genomic_DNA"/>
</dbReference>
<gene>
    <name evidence="3" type="ORF">GJ668_15135</name>
</gene>
<protein>
    <recommendedName>
        <fullName evidence="2">Right handed beta helix domain-containing protein</fullName>
    </recommendedName>
</protein>
<dbReference type="InterPro" id="IPR039448">
    <property type="entry name" value="Beta_helix"/>
</dbReference>
<evidence type="ECO:0000313" key="4">
    <source>
        <dbReference type="Proteomes" id="UP000434044"/>
    </source>
</evidence>
<feature type="chain" id="PRO_5027011156" description="Right handed beta helix domain-containing protein" evidence="1">
    <location>
        <begin position="28"/>
        <end position="388"/>
    </location>
</feature>
<dbReference type="RefSeq" id="WP_155450974.1">
    <property type="nucleotide sequence ID" value="NZ_WNKT01000039.1"/>
</dbReference>
<name>A0A6N8EH44_9GAMM</name>
<evidence type="ECO:0000259" key="2">
    <source>
        <dbReference type="Pfam" id="PF13229"/>
    </source>
</evidence>
<dbReference type="PANTHER" id="PTHR11319">
    <property type="entry name" value="G PROTEIN-COUPLED RECEPTOR-RELATED"/>
    <property type="match status" value="1"/>
</dbReference>
<feature type="signal peptide" evidence="1">
    <location>
        <begin position="1"/>
        <end position="27"/>
    </location>
</feature>
<accession>A0A6N8EH44</accession>
<dbReference type="Gene3D" id="2.160.20.10">
    <property type="entry name" value="Single-stranded right-handed beta-helix, Pectin lyase-like"/>
    <property type="match status" value="1"/>
</dbReference>
<dbReference type="InterPro" id="IPR006626">
    <property type="entry name" value="PbH1"/>
</dbReference>
<dbReference type="Pfam" id="PF13229">
    <property type="entry name" value="Beta_helix"/>
    <property type="match status" value="1"/>
</dbReference>
<proteinExistence type="predicted"/>
<comment type="caution">
    <text evidence="3">The sequence shown here is derived from an EMBL/GenBank/DDBJ whole genome shotgun (WGS) entry which is preliminary data.</text>
</comment>
<keyword evidence="4" id="KW-1185">Reference proteome</keyword>
<organism evidence="3 4">
    <name type="scientific">Allochromatium palmeri</name>
    <dbReference type="NCBI Taxonomy" id="231048"/>
    <lineage>
        <taxon>Bacteria</taxon>
        <taxon>Pseudomonadati</taxon>
        <taxon>Pseudomonadota</taxon>
        <taxon>Gammaproteobacteria</taxon>
        <taxon>Chromatiales</taxon>
        <taxon>Chromatiaceae</taxon>
        <taxon>Allochromatium</taxon>
    </lineage>
</organism>
<dbReference type="SUPFAM" id="SSF51126">
    <property type="entry name" value="Pectin lyase-like"/>
    <property type="match status" value="1"/>
</dbReference>
<keyword evidence="1" id="KW-0732">Signal</keyword>
<reference evidence="3 4" key="1">
    <citation type="submission" date="2019-11" db="EMBL/GenBank/DDBJ databases">
        <title>Whole-genome sequence of the anaerobic purple sulfur bacterium Allochromatium palmeri DSM 15591.</title>
        <authorList>
            <person name="Kyndt J.A."/>
            <person name="Meyer T.E."/>
        </authorList>
    </citation>
    <scope>NUCLEOTIDE SEQUENCE [LARGE SCALE GENOMIC DNA]</scope>
    <source>
        <strain evidence="3 4">DSM 15591</strain>
    </source>
</reference>
<dbReference type="OrthoDB" id="264773at2"/>
<dbReference type="InterPro" id="IPR012334">
    <property type="entry name" value="Pectin_lyas_fold"/>
</dbReference>
<dbReference type="PANTHER" id="PTHR11319:SF35">
    <property type="entry name" value="OUTER MEMBRANE PROTEIN PMPC-RELATED"/>
    <property type="match status" value="1"/>
</dbReference>
<feature type="domain" description="Right handed beta helix" evidence="2">
    <location>
        <begin position="203"/>
        <end position="331"/>
    </location>
</feature>
<feature type="non-terminal residue" evidence="3">
    <location>
        <position position="388"/>
    </location>
</feature>
<dbReference type="InterPro" id="IPR011050">
    <property type="entry name" value="Pectin_lyase_fold/virulence"/>
</dbReference>
<evidence type="ECO:0000256" key="1">
    <source>
        <dbReference type="SAM" id="SignalP"/>
    </source>
</evidence>
<dbReference type="AlphaFoldDB" id="A0A6N8EH44"/>